<dbReference type="OrthoDB" id="5061070at2759"/>
<evidence type="ECO:0000313" key="5">
    <source>
        <dbReference type="RefSeq" id="XP_033582956.1"/>
    </source>
</evidence>
<dbReference type="InterPro" id="IPR022812">
    <property type="entry name" value="Dynamin"/>
</dbReference>
<evidence type="ECO:0000313" key="4">
    <source>
        <dbReference type="Proteomes" id="UP000504636"/>
    </source>
</evidence>
<dbReference type="CDD" id="cd08771">
    <property type="entry name" value="DLP_1"/>
    <property type="match status" value="1"/>
</dbReference>
<dbReference type="SUPFAM" id="SSF52540">
    <property type="entry name" value="P-loop containing nucleoside triphosphate hydrolases"/>
    <property type="match status" value="1"/>
</dbReference>
<evidence type="ECO:0000313" key="3">
    <source>
        <dbReference type="EMBL" id="KAF2815992.1"/>
    </source>
</evidence>
<dbReference type="RefSeq" id="XP_033582956.1">
    <property type="nucleotide sequence ID" value="XM_033727523.1"/>
</dbReference>
<gene>
    <name evidence="3 5" type="ORF">BDZ99DRAFT_565876</name>
</gene>
<feature type="region of interest" description="Disordered" evidence="1">
    <location>
        <begin position="1181"/>
        <end position="1205"/>
    </location>
</feature>
<reference evidence="3 5" key="1">
    <citation type="journal article" date="2020" name="Stud. Mycol.">
        <title>101 Dothideomycetes genomes: a test case for predicting lifestyles and emergence of pathogens.</title>
        <authorList>
            <person name="Haridas S."/>
            <person name="Albert R."/>
            <person name="Binder M."/>
            <person name="Bloem J."/>
            <person name="Labutti K."/>
            <person name="Salamov A."/>
            <person name="Andreopoulos B."/>
            <person name="Baker S."/>
            <person name="Barry K."/>
            <person name="Bills G."/>
            <person name="Bluhm B."/>
            <person name="Cannon C."/>
            <person name="Castanera R."/>
            <person name="Culley D."/>
            <person name="Daum C."/>
            <person name="Ezra D."/>
            <person name="Gonzalez J."/>
            <person name="Henrissat B."/>
            <person name="Kuo A."/>
            <person name="Liang C."/>
            <person name="Lipzen A."/>
            <person name="Lutzoni F."/>
            <person name="Magnuson J."/>
            <person name="Mondo S."/>
            <person name="Nolan M."/>
            <person name="Ohm R."/>
            <person name="Pangilinan J."/>
            <person name="Park H.-J."/>
            <person name="Ramirez L."/>
            <person name="Alfaro M."/>
            <person name="Sun H."/>
            <person name="Tritt A."/>
            <person name="Yoshinaga Y."/>
            <person name="Zwiers L.-H."/>
            <person name="Turgeon B."/>
            <person name="Goodwin S."/>
            <person name="Spatafora J."/>
            <person name="Crous P."/>
            <person name="Grigoriev I."/>
        </authorList>
    </citation>
    <scope>NUCLEOTIDE SEQUENCE</scope>
    <source>
        <strain evidence="3 5">CBS 304.34</strain>
    </source>
</reference>
<dbReference type="GO" id="GO:0005525">
    <property type="term" value="F:GTP binding"/>
    <property type="evidence" value="ECO:0007669"/>
    <property type="project" value="InterPro"/>
</dbReference>
<organism evidence="3">
    <name type="scientific">Mytilinidion resinicola</name>
    <dbReference type="NCBI Taxonomy" id="574789"/>
    <lineage>
        <taxon>Eukaryota</taxon>
        <taxon>Fungi</taxon>
        <taxon>Dikarya</taxon>
        <taxon>Ascomycota</taxon>
        <taxon>Pezizomycotina</taxon>
        <taxon>Dothideomycetes</taxon>
        <taxon>Pleosporomycetidae</taxon>
        <taxon>Mytilinidiales</taxon>
        <taxon>Mytilinidiaceae</taxon>
        <taxon>Mytilinidion</taxon>
    </lineage>
</organism>
<dbReference type="GO" id="GO:0016559">
    <property type="term" value="P:peroxisome fission"/>
    <property type="evidence" value="ECO:0007669"/>
    <property type="project" value="TreeGrafter"/>
</dbReference>
<feature type="domain" description="GED" evidence="2">
    <location>
        <begin position="1451"/>
        <end position="1543"/>
    </location>
</feature>
<dbReference type="InterPro" id="IPR045063">
    <property type="entry name" value="Dynamin_N"/>
</dbReference>
<dbReference type="GO" id="GO:0000266">
    <property type="term" value="P:mitochondrial fission"/>
    <property type="evidence" value="ECO:0007669"/>
    <property type="project" value="TreeGrafter"/>
</dbReference>
<dbReference type="GeneID" id="54468416"/>
<dbReference type="PANTHER" id="PTHR11566:SF21">
    <property type="entry name" value="DYNAMIN RELATED PROTEIN 1, ISOFORM A"/>
    <property type="match status" value="1"/>
</dbReference>
<dbReference type="InterPro" id="IPR001401">
    <property type="entry name" value="Dynamin_GTPase"/>
</dbReference>
<protein>
    <recommendedName>
        <fullName evidence="2">GED domain-containing protein</fullName>
    </recommendedName>
</protein>
<dbReference type="InterPro" id="IPR020850">
    <property type="entry name" value="GED_dom"/>
</dbReference>
<dbReference type="GO" id="GO:0005874">
    <property type="term" value="C:microtubule"/>
    <property type="evidence" value="ECO:0007669"/>
    <property type="project" value="TreeGrafter"/>
</dbReference>
<dbReference type="InterPro" id="IPR027417">
    <property type="entry name" value="P-loop_NTPase"/>
</dbReference>
<keyword evidence="4" id="KW-1185">Reference proteome</keyword>
<dbReference type="GO" id="GO:0016020">
    <property type="term" value="C:membrane"/>
    <property type="evidence" value="ECO:0007669"/>
    <property type="project" value="TreeGrafter"/>
</dbReference>
<proteinExistence type="predicted"/>
<dbReference type="GO" id="GO:0006897">
    <property type="term" value="P:endocytosis"/>
    <property type="evidence" value="ECO:0007669"/>
    <property type="project" value="TreeGrafter"/>
</dbReference>
<reference evidence="5" key="3">
    <citation type="submission" date="2025-04" db="UniProtKB">
        <authorList>
            <consortium name="RefSeq"/>
        </authorList>
    </citation>
    <scope>IDENTIFICATION</scope>
    <source>
        <strain evidence="5">CBS 304.34</strain>
    </source>
</reference>
<dbReference type="PRINTS" id="PR00195">
    <property type="entry name" value="DYNAMIN"/>
</dbReference>
<dbReference type="GO" id="GO:0048312">
    <property type="term" value="P:intracellular distribution of mitochondria"/>
    <property type="evidence" value="ECO:0007669"/>
    <property type="project" value="TreeGrafter"/>
</dbReference>
<feature type="region of interest" description="Disordered" evidence="1">
    <location>
        <begin position="242"/>
        <end position="266"/>
    </location>
</feature>
<dbReference type="Proteomes" id="UP000504636">
    <property type="component" value="Unplaced"/>
</dbReference>
<dbReference type="Gene3D" id="3.40.50.300">
    <property type="entry name" value="P-loop containing nucleotide triphosphate hydrolases"/>
    <property type="match status" value="1"/>
</dbReference>
<dbReference type="GO" id="GO:0003924">
    <property type="term" value="F:GTPase activity"/>
    <property type="evidence" value="ECO:0007669"/>
    <property type="project" value="InterPro"/>
</dbReference>
<evidence type="ECO:0000256" key="1">
    <source>
        <dbReference type="SAM" id="MobiDB-lite"/>
    </source>
</evidence>
<accession>A0A6A6Z4C1</accession>
<evidence type="ECO:0000259" key="2">
    <source>
        <dbReference type="PROSITE" id="PS51388"/>
    </source>
</evidence>
<dbReference type="PROSITE" id="PS51388">
    <property type="entry name" value="GED"/>
    <property type="match status" value="1"/>
</dbReference>
<dbReference type="EMBL" id="MU003693">
    <property type="protein sequence ID" value="KAF2815992.1"/>
    <property type="molecule type" value="Genomic_DNA"/>
</dbReference>
<reference evidence="5" key="2">
    <citation type="submission" date="2020-04" db="EMBL/GenBank/DDBJ databases">
        <authorList>
            <consortium name="NCBI Genome Project"/>
        </authorList>
    </citation>
    <scope>NUCLEOTIDE SEQUENCE</scope>
    <source>
        <strain evidence="5">CBS 304.34</strain>
    </source>
</reference>
<dbReference type="PANTHER" id="PTHR11566">
    <property type="entry name" value="DYNAMIN"/>
    <property type="match status" value="1"/>
</dbReference>
<name>A0A6A6Z4C1_9PEZI</name>
<sequence length="1543" mass="175290">MENIHLTPFHPGHLCNHGKMNTVTNSATRSDIPFEYELESLLDSQMIDGALTLHQQTTDLCHDSGPGISVCHDETNAIDFLQNLSYFPQYSKFRHLGETQAYNELLAPTAISMGHAQHQPNGRASDVSIYTAPRTIFANDIVELPAKDTGPIPAESCSLPAHNQKKKECKTGKNGVKGRVRVERTFVCGKTKGANAVRKYRHDSREWKQMFDQHINRLKQGGQTSEEIAVVLTIIHGFTTSMSRVSKGPPKRQTDAQKAPSNRAAQALPKKTITIADAISDFLMKPREREKAPNRVLELSFKEYIHQERAFHALHSFINGSFDLKSGRWTVSAFKRLDASSHRHGSWWLREARCRSMTMFALNSLYDRVSASFRELLDLQGVAEPCDPSMLIYFWPICQTLFEVRLLRQNRKKFVLLRAFWVNLRKEFARAAGGHPFVQFLDSLMMVLNTSPEHIRPTVGLAYWKTIHMLDSFLRPESADHPVILRMGSHCSNNWKTRFQPQIEQLERRYQTDLQSLEASNCLGVKRRISVLQDYVEAISKSESHNDTLITLATQLWDLSAKACNEGAKMQKLQWTHVTEALASSADRLAIHYFEGGRKHNEHDLSCGLWYMNEAIEILRFGDLLCQHQALCLSGRLKNLFKGKTRGVAAAGERFRWSAILDVIPRIKLVAQDPRGVITEPRSPASGCSPEQHLIPLKSSYDILTLSPGSPPDSLTPRYPPYDVQPSDDTPPPIEMHKTIDLVDHRQIELFEALERLKSLQAASDIKTPQLIVVGDQSSGKSSILEALARFHFPVHEELCTRFPTKLILKRSDRKLLKVHFDLKLDSRTDEENAKLQSFVQHVEASSRSYWDDLGDLMVKAADALGSTKTFTEDVLVIEKHGPELPILSLVDLPGLFRANSAQQSRVDRDTVERIFKEHIKEPANLVLVVVTASITAVNQTVVEEVQKLARKDYKLLNRLIAVVTHPDLDEDRLAETKRVLTEEPPLLGNMELLHKCHVVRNQTKAERITGESLDNRDRKEALFFNGDNWRHVSNEQKGIHSLRATLKDLFWTRTKDELRKTIIPKIKGKIVDIDACVKAADASRSNDHQRRDYLCDVAEEFERLIREGVKGEYDDKGCRELHLIGEREKCRQCRGFFPDPRLGLNTDDGQQYKLCSNVRALNKVFAATMRRFGRTNIIDRQEGSEPGATNVETNSQHDLKSPGRARKDKINEYFLSAEVLSQYYTSEEPKSIPWKDYEDIVNQAMARNKGREPDGEPNWIVYRDLFRYQSAGWAKIAEKHVRAVCEETEKYLALALTRACQDESVRQAIQDKIIRPNFKILQREANRTLTHLLECHRTGNPGFLDSFGDIFTVQEQAKDLDQTLDLFGWGHLEQRLGKDLIKNIKHGLGVLILSSISPVSAKGYLGTFVFKHAYDILSKQFSLSNDTDQKDAATDKVTKPILDYDHDYNAAGVIAGVESYYKTAMIAFVGYVNALVIEADILRELEGRIFSQRLMRHESQTLINEIAAEDEDEAEKRKKNKGELESLKSILKTLEEGLADKK</sequence>
<dbReference type="SMART" id="SM00053">
    <property type="entry name" value="DYNc"/>
    <property type="match status" value="1"/>
</dbReference>
<dbReference type="GO" id="GO:0005739">
    <property type="term" value="C:mitochondrion"/>
    <property type="evidence" value="ECO:0007669"/>
    <property type="project" value="TreeGrafter"/>
</dbReference>
<dbReference type="GO" id="GO:0008017">
    <property type="term" value="F:microtubule binding"/>
    <property type="evidence" value="ECO:0007669"/>
    <property type="project" value="TreeGrafter"/>
</dbReference>
<dbReference type="Pfam" id="PF00350">
    <property type="entry name" value="Dynamin_N"/>
    <property type="match status" value="1"/>
</dbReference>